<sequence>MTIPSIILLLIVIVASSLVKEEKPGEPRSEAEISGNDHSGDRVQVTVDEFIDGDTTRFNYEGASESFRYLMIDTPETGHSRHREEPFGAEAAERARELLEDADKIEVEFDAGPARDDYGRYLTYVYADGEMINEILVREGLAEVKYVNPPNDTHADLLYEAQEKARSENLGIWSQSN</sequence>
<dbReference type="InterPro" id="IPR016071">
    <property type="entry name" value="Staphylococal_nuclease_OB-fold"/>
</dbReference>
<keyword evidence="1" id="KW-0540">Nuclease</keyword>
<dbReference type="PROSITE" id="PS50830">
    <property type="entry name" value="TNASE_3"/>
    <property type="match status" value="1"/>
</dbReference>
<evidence type="ECO:0000259" key="4">
    <source>
        <dbReference type="PROSITE" id="PS50830"/>
    </source>
</evidence>
<dbReference type="SMART" id="SM00318">
    <property type="entry name" value="SNc"/>
    <property type="match status" value="1"/>
</dbReference>
<feature type="domain" description="TNase-like" evidence="4">
    <location>
        <begin position="41"/>
        <end position="175"/>
    </location>
</feature>
<keyword evidence="6" id="KW-1185">Reference proteome</keyword>
<evidence type="ECO:0000313" key="5">
    <source>
        <dbReference type="EMBL" id="KKK35950.1"/>
    </source>
</evidence>
<gene>
    <name evidence="5" type="ORF">WN59_03340</name>
</gene>
<dbReference type="PATRIC" id="fig|1432562.3.peg.678"/>
<keyword evidence="2" id="KW-0255">Endonuclease</keyword>
<dbReference type="GO" id="GO:0004519">
    <property type="term" value="F:endonuclease activity"/>
    <property type="evidence" value="ECO:0007669"/>
    <property type="project" value="UniProtKB-KW"/>
</dbReference>
<dbReference type="Proteomes" id="UP000034287">
    <property type="component" value="Unassembled WGS sequence"/>
</dbReference>
<protein>
    <recommendedName>
        <fullName evidence="4">TNase-like domain-containing protein</fullName>
    </recommendedName>
</protein>
<dbReference type="SUPFAM" id="SSF50199">
    <property type="entry name" value="Staphylococcal nuclease"/>
    <property type="match status" value="1"/>
</dbReference>
<comment type="caution">
    <text evidence="5">The sequence shown here is derived from an EMBL/GenBank/DDBJ whole genome shotgun (WGS) entry which is preliminary data.</text>
</comment>
<dbReference type="STRING" id="1432562.WN59_03340"/>
<dbReference type="Gene3D" id="2.40.50.90">
    <property type="match status" value="1"/>
</dbReference>
<reference evidence="5 6" key="1">
    <citation type="submission" date="2015-04" db="EMBL/GenBank/DDBJ databases">
        <title>Taxonomic description and genome sequence of Salinicoccus sediminis sp. nov., a novel hyper halotolerant bacterium isolated from marine sediment.</title>
        <authorList>
            <person name="Mathan Kumar R."/>
            <person name="Kaur G."/>
            <person name="Kumar N."/>
            <person name="Kumar A."/>
            <person name="Singh N.K."/>
            <person name="Kaur N."/>
            <person name="Mayilraj S."/>
        </authorList>
    </citation>
    <scope>NUCLEOTIDE SEQUENCE [LARGE SCALE GENOMIC DNA]</scope>
    <source>
        <strain evidence="5 6">SV-16</strain>
    </source>
</reference>
<organism evidence="5 6">
    <name type="scientific">Salinicoccus sediminis</name>
    <dbReference type="NCBI Taxonomy" id="1432562"/>
    <lineage>
        <taxon>Bacteria</taxon>
        <taxon>Bacillati</taxon>
        <taxon>Bacillota</taxon>
        <taxon>Bacilli</taxon>
        <taxon>Bacillales</taxon>
        <taxon>Staphylococcaceae</taxon>
        <taxon>Salinicoccus</taxon>
    </lineage>
</organism>
<evidence type="ECO:0000256" key="2">
    <source>
        <dbReference type="ARBA" id="ARBA00022759"/>
    </source>
</evidence>
<dbReference type="AlphaFoldDB" id="A0A0M2STI7"/>
<dbReference type="EMBL" id="LAYZ01000001">
    <property type="protein sequence ID" value="KKK35950.1"/>
    <property type="molecule type" value="Genomic_DNA"/>
</dbReference>
<accession>A0A0M2STI7</accession>
<keyword evidence="3" id="KW-0378">Hydrolase</keyword>
<dbReference type="PANTHER" id="PTHR12302:SF3">
    <property type="entry name" value="SERINE_THREONINE-PROTEIN KINASE 31"/>
    <property type="match status" value="1"/>
</dbReference>
<dbReference type="Pfam" id="PF00565">
    <property type="entry name" value="SNase"/>
    <property type="match status" value="1"/>
</dbReference>
<evidence type="ECO:0000313" key="6">
    <source>
        <dbReference type="Proteomes" id="UP000034287"/>
    </source>
</evidence>
<dbReference type="PANTHER" id="PTHR12302">
    <property type="entry name" value="EBNA2 BINDING PROTEIN P100"/>
    <property type="match status" value="1"/>
</dbReference>
<evidence type="ECO:0000256" key="3">
    <source>
        <dbReference type="ARBA" id="ARBA00022801"/>
    </source>
</evidence>
<name>A0A0M2STI7_9STAP</name>
<dbReference type="SMR" id="A0A0M2STI7"/>
<proteinExistence type="predicted"/>
<dbReference type="InterPro" id="IPR035437">
    <property type="entry name" value="SNase_OB-fold_sf"/>
</dbReference>
<evidence type="ECO:0000256" key="1">
    <source>
        <dbReference type="ARBA" id="ARBA00022722"/>
    </source>
</evidence>
<dbReference type="GO" id="GO:0016787">
    <property type="term" value="F:hydrolase activity"/>
    <property type="evidence" value="ECO:0007669"/>
    <property type="project" value="UniProtKB-KW"/>
</dbReference>